<sequence>MANLSFKLFFLLLTIFHSHTLAFNNSSNSSTKTLHAKISSLKSFCKTTPYPEVCFNSSKLSISININPNIISILLNTLQVAISETTKLSNQFNNAKQHSNIIENKRGVLQDCNELQQSTLTSLKRSLSGISSSNSRKLVDARTYLSAALTDKNTCLESLDSASGTMKQVLVDSVIDTYKHVSNSLSMLPEPEERASKGLGKRRLMDALMWLSSKDHRRFLQSTNDVIVAADGSGNFSTINEAINFAPNNSYDRIIIYVKQGVYEENVEISSDKTNIVLLGDGSDVTLITGNRSVVDGWTTFRSATLAVSGEGFLARDIAFENKAGPEKHQAVALRVNADLTAFYKCAMYGYQDTLYVHSFRQFYRECDIFGTIDFIFGNAAVVLQACNIVSRMPLPNQFTVITAQARDSPDQDTGISIQNCSILATTDLYYNSNNIKSYLGRPWRVYSRTVYIESYIDVFINPMGWTKWSHDGDKGLDTLYYGEYANYGPGSGTDKRVKWLGYHLMDFDSANNFTVSEFIIGDAWIGSTSIPYDDWI</sequence>
<reference evidence="1" key="1">
    <citation type="submission" date="2023-10" db="EMBL/GenBank/DDBJ databases">
        <authorList>
            <person name="Rodriguez Cubillos JULIANA M."/>
            <person name="De Vega J."/>
        </authorList>
    </citation>
    <scope>NUCLEOTIDE SEQUENCE</scope>
</reference>
<keyword evidence="2" id="KW-1185">Reference proteome</keyword>
<name>A0ACB0K1D1_TRIPR</name>
<proteinExistence type="predicted"/>
<dbReference type="Proteomes" id="UP001177021">
    <property type="component" value="Unassembled WGS sequence"/>
</dbReference>
<comment type="caution">
    <text evidence="1">The sequence shown here is derived from an EMBL/GenBank/DDBJ whole genome shotgun (WGS) entry which is preliminary data.</text>
</comment>
<accession>A0ACB0K1D1</accession>
<evidence type="ECO:0000313" key="1">
    <source>
        <dbReference type="EMBL" id="CAJ2650049.1"/>
    </source>
</evidence>
<protein>
    <submittedName>
        <fullName evidence="1">Uncharacterized protein</fullName>
    </submittedName>
</protein>
<organism evidence="1 2">
    <name type="scientific">Trifolium pratense</name>
    <name type="common">Red clover</name>
    <dbReference type="NCBI Taxonomy" id="57577"/>
    <lineage>
        <taxon>Eukaryota</taxon>
        <taxon>Viridiplantae</taxon>
        <taxon>Streptophyta</taxon>
        <taxon>Embryophyta</taxon>
        <taxon>Tracheophyta</taxon>
        <taxon>Spermatophyta</taxon>
        <taxon>Magnoliopsida</taxon>
        <taxon>eudicotyledons</taxon>
        <taxon>Gunneridae</taxon>
        <taxon>Pentapetalae</taxon>
        <taxon>rosids</taxon>
        <taxon>fabids</taxon>
        <taxon>Fabales</taxon>
        <taxon>Fabaceae</taxon>
        <taxon>Papilionoideae</taxon>
        <taxon>50 kb inversion clade</taxon>
        <taxon>NPAAA clade</taxon>
        <taxon>Hologalegina</taxon>
        <taxon>IRL clade</taxon>
        <taxon>Trifolieae</taxon>
        <taxon>Trifolium</taxon>
    </lineage>
</organism>
<evidence type="ECO:0000313" key="2">
    <source>
        <dbReference type="Proteomes" id="UP001177021"/>
    </source>
</evidence>
<gene>
    <name evidence="1" type="ORF">MILVUS5_LOCUS17988</name>
</gene>
<dbReference type="EMBL" id="CASHSV030000109">
    <property type="protein sequence ID" value="CAJ2650049.1"/>
    <property type="molecule type" value="Genomic_DNA"/>
</dbReference>